<sequence length="653" mass="71009">MNRHFTAAFCLALVFFPLLSRSCPAQCSCFFHKLSDGSKARSVLCNDPEITVIPPNFPTDTSKLRIEKTAITRISSDNFHYLNNLEFLWMSFNSLNSLTADSFRGLYNLIELRLDGNALTSFPWGSLTDMPNLRLLDLHNNKISTIPAEATAYIKNITYLDLSSNSLATIPGDVLTLWLSVKPSQESDSSKLILGLHDNPWMCDCQLYDLVQFQKSPSSSVALIDTRLKCADPESLSGVLFTEAELQRCQGPRVHTAVARVRSSLGNNVLLRCGTVGVPIPELSWSRADGKKMNGTSELEEVSKEGIIWSILSVPAVSYRDSGKYVCKATNFVGTADAIISLVITDSIRSEEAGGASPKRARGKRPGGIGRAAYQEKLIARYVPPPTSAAAQPIIEPLNGKGVTGKYEIESYSVSDGASQGAGKASDLQKSVEVPPDALSNLAANASSLQQAPEKRVVRSVKVIGDTDHTVSLNWRAPTSTNTTEFSVLYAVFGERDMRRINVGAGKNRITIDGLVPKTKYIACVCVKGLIPKKEQCVIFSTDEAASASGTQKLINVVVITVACVIAVPLTLIVCCGAIKKRCQKLLGRQTKEMQDSYVTFETLAPNARARGMEGEYLTRLNPDESNRLLSARSSVDSEATARTEGPPNEYFC</sequence>
<evidence type="ECO:0000313" key="28">
    <source>
        <dbReference type="Proteomes" id="UP000472267"/>
    </source>
</evidence>
<dbReference type="InterPro" id="IPR003599">
    <property type="entry name" value="Ig_sub"/>
</dbReference>
<evidence type="ECO:0000256" key="5">
    <source>
        <dbReference type="ARBA" id="ARBA00022692"/>
    </source>
</evidence>
<dbReference type="AlphaFoldDB" id="A0A672J718"/>
<evidence type="ECO:0000259" key="26">
    <source>
        <dbReference type="PROSITE" id="PS50853"/>
    </source>
</evidence>
<keyword evidence="4" id="KW-0433">Leucine-rich repeat</keyword>
<keyword evidence="9 23" id="KW-1133">Transmembrane helix</keyword>
<evidence type="ECO:0000256" key="9">
    <source>
        <dbReference type="ARBA" id="ARBA00022989"/>
    </source>
</evidence>
<dbReference type="PROSITE" id="PS50853">
    <property type="entry name" value="FN3"/>
    <property type="match status" value="1"/>
</dbReference>
<evidence type="ECO:0000256" key="17">
    <source>
        <dbReference type="ARBA" id="ARBA00058974"/>
    </source>
</evidence>
<dbReference type="GO" id="GO:0030425">
    <property type="term" value="C:dendrite"/>
    <property type="evidence" value="ECO:0007669"/>
    <property type="project" value="UniProtKB-SubCell"/>
</dbReference>
<keyword evidence="11" id="KW-1015">Disulfide bond</keyword>
<dbReference type="SUPFAM" id="SSF48726">
    <property type="entry name" value="Immunoglobulin"/>
    <property type="match status" value="1"/>
</dbReference>
<dbReference type="SMART" id="SM00082">
    <property type="entry name" value="LRRCT"/>
    <property type="match status" value="1"/>
</dbReference>
<dbReference type="Ensembl" id="ENSSFAT00005050565.1">
    <property type="protein sequence ID" value="ENSSFAP00005048947.1"/>
    <property type="gene ID" value="ENSSFAG00005023690.1"/>
</dbReference>
<dbReference type="SMART" id="SM00369">
    <property type="entry name" value="LRR_TYP"/>
    <property type="match status" value="4"/>
</dbReference>
<dbReference type="InterPro" id="IPR050467">
    <property type="entry name" value="LRFN"/>
</dbReference>
<dbReference type="InterPro" id="IPR036179">
    <property type="entry name" value="Ig-like_dom_sf"/>
</dbReference>
<dbReference type="PROSITE" id="PS50835">
    <property type="entry name" value="IG_LIKE"/>
    <property type="match status" value="1"/>
</dbReference>
<dbReference type="InterPro" id="IPR003961">
    <property type="entry name" value="FN3_dom"/>
</dbReference>
<comment type="function">
    <text evidence="17">Photoreceptor synaptic protein essential for normal vision. Involved in synapse formation in cone photoreceptor cells.</text>
</comment>
<dbReference type="OMA" id="IVCVCVK"/>
<evidence type="ECO:0000256" key="14">
    <source>
        <dbReference type="ARBA" id="ARBA00023305"/>
    </source>
</evidence>
<keyword evidence="10 23" id="KW-0472">Membrane</keyword>
<evidence type="ECO:0000256" key="21">
    <source>
        <dbReference type="ARBA" id="ARBA00080094"/>
    </source>
</evidence>
<dbReference type="SMART" id="SM00409">
    <property type="entry name" value="IG"/>
    <property type="match status" value="1"/>
</dbReference>
<keyword evidence="5 23" id="KW-0812">Transmembrane</keyword>
<dbReference type="InParanoid" id="A0A672J718"/>
<evidence type="ECO:0000256" key="13">
    <source>
        <dbReference type="ARBA" id="ARBA00023273"/>
    </source>
</evidence>
<dbReference type="InterPro" id="IPR003598">
    <property type="entry name" value="Ig_sub2"/>
</dbReference>
<dbReference type="InterPro" id="IPR013098">
    <property type="entry name" value="Ig_I-set"/>
</dbReference>
<dbReference type="Pfam" id="PF07679">
    <property type="entry name" value="I-set"/>
    <property type="match status" value="1"/>
</dbReference>
<evidence type="ECO:0000256" key="19">
    <source>
        <dbReference type="ARBA" id="ARBA00075045"/>
    </source>
</evidence>
<dbReference type="Proteomes" id="UP000472267">
    <property type="component" value="Chromosome 8"/>
</dbReference>
<evidence type="ECO:0000256" key="3">
    <source>
        <dbReference type="ARBA" id="ARBA00022606"/>
    </source>
</evidence>
<dbReference type="Gene3D" id="2.60.40.10">
    <property type="entry name" value="Immunoglobulins"/>
    <property type="match status" value="2"/>
</dbReference>
<reference evidence="27" key="2">
    <citation type="submission" date="2025-08" db="UniProtKB">
        <authorList>
            <consortium name="Ensembl"/>
        </authorList>
    </citation>
    <scope>IDENTIFICATION</scope>
</reference>
<reference evidence="27" key="1">
    <citation type="submission" date="2019-06" db="EMBL/GenBank/DDBJ databases">
        <authorList>
            <consortium name="Wellcome Sanger Institute Data Sharing"/>
        </authorList>
    </citation>
    <scope>NUCLEOTIDE SEQUENCE [LARGE SCALE GENOMIC DNA]</scope>
</reference>
<keyword evidence="8" id="KW-0256">Endoplasmic reticulum</keyword>
<feature type="domain" description="Fibronectin type-III" evidence="26">
    <location>
        <begin position="457"/>
        <end position="545"/>
    </location>
</feature>
<evidence type="ECO:0000256" key="8">
    <source>
        <dbReference type="ARBA" id="ARBA00022824"/>
    </source>
</evidence>
<evidence type="ECO:0000256" key="7">
    <source>
        <dbReference type="ARBA" id="ARBA00022737"/>
    </source>
</evidence>
<dbReference type="InterPro" id="IPR032675">
    <property type="entry name" value="LRR_dom_sf"/>
</dbReference>
<feature type="domain" description="Ig-like" evidence="25">
    <location>
        <begin position="252"/>
        <end position="345"/>
    </location>
</feature>
<evidence type="ECO:0000256" key="24">
    <source>
        <dbReference type="SAM" id="SignalP"/>
    </source>
</evidence>
<evidence type="ECO:0000256" key="2">
    <source>
        <dbReference type="ARBA" id="ARBA00004389"/>
    </source>
</evidence>
<dbReference type="PANTHER" id="PTHR45842:SF9">
    <property type="entry name" value="LEUCINE-RICH REPEAT, IMMUNOGLOBULIN-LIKE DOMAIN AND TRANSMEMBRANE DOMAIN-CONTAINING PROTEIN 1"/>
    <property type="match status" value="1"/>
</dbReference>
<dbReference type="Pfam" id="PF13855">
    <property type="entry name" value="LRR_8"/>
    <property type="match status" value="1"/>
</dbReference>
<dbReference type="InterPro" id="IPR001611">
    <property type="entry name" value="Leu-rich_rpt"/>
</dbReference>
<keyword evidence="6 24" id="KW-0732">Signal</keyword>
<accession>A0A672J718</accession>
<proteinExistence type="predicted"/>
<gene>
    <name evidence="27" type="primary">lrit1b</name>
</gene>
<feature type="signal peptide" evidence="24">
    <location>
        <begin position="1"/>
        <end position="25"/>
    </location>
</feature>
<evidence type="ECO:0000256" key="12">
    <source>
        <dbReference type="ARBA" id="ARBA00023180"/>
    </source>
</evidence>
<dbReference type="SMART" id="SM00408">
    <property type="entry name" value="IGc2"/>
    <property type="match status" value="1"/>
</dbReference>
<evidence type="ECO:0000259" key="25">
    <source>
        <dbReference type="PROSITE" id="PS50835"/>
    </source>
</evidence>
<dbReference type="GO" id="GO:0005789">
    <property type="term" value="C:endoplasmic reticulum membrane"/>
    <property type="evidence" value="ECO:0007669"/>
    <property type="project" value="UniProtKB-SubCell"/>
</dbReference>
<dbReference type="PROSITE" id="PS51450">
    <property type="entry name" value="LRR"/>
    <property type="match status" value="1"/>
</dbReference>
<dbReference type="InterPro" id="IPR003591">
    <property type="entry name" value="Leu-rich_rpt_typical-subtyp"/>
</dbReference>
<evidence type="ECO:0000256" key="16">
    <source>
        <dbReference type="ARBA" id="ARBA00046288"/>
    </source>
</evidence>
<dbReference type="PANTHER" id="PTHR45842">
    <property type="entry name" value="SYNAPTIC ADHESION-LIKE MOLECULE SALM"/>
    <property type="match status" value="1"/>
</dbReference>
<dbReference type="FunFam" id="2.60.40.10:FF:000928">
    <property type="entry name" value="Leucine rich repeat, Ig-like and transmembrane domains 1"/>
    <property type="match status" value="1"/>
</dbReference>
<evidence type="ECO:0000256" key="1">
    <source>
        <dbReference type="ARBA" id="ARBA00004279"/>
    </source>
</evidence>
<evidence type="ECO:0000256" key="4">
    <source>
        <dbReference type="ARBA" id="ARBA00022614"/>
    </source>
</evidence>
<keyword evidence="7" id="KW-0677">Repeat</keyword>
<dbReference type="SUPFAM" id="SSF49265">
    <property type="entry name" value="Fibronectin type III"/>
    <property type="match status" value="1"/>
</dbReference>
<feature type="region of interest" description="Disordered" evidence="22">
    <location>
        <begin position="630"/>
        <end position="653"/>
    </location>
</feature>
<protein>
    <recommendedName>
        <fullName evidence="18">Leucine-rich repeat, immunoglobulin-like domain and transmembrane domain-containing protein 1</fullName>
    </recommendedName>
    <alternativeName>
        <fullName evidence="19">Leucine-rich repeat-containing protein 21</fullName>
    </alternativeName>
    <alternativeName>
        <fullName evidence="21">Photoreceptor-associated LRR superfamily protein</fullName>
    </alternativeName>
    <alternativeName>
        <fullName evidence="20">Retina-specific protein PAL</fullName>
    </alternativeName>
</protein>
<evidence type="ECO:0000313" key="27">
    <source>
        <dbReference type="Ensembl" id="ENSSFAP00005048947.1"/>
    </source>
</evidence>
<dbReference type="FunFam" id="2.60.40.10:FF:000744">
    <property type="entry name" value="Leucine rich repeat, Ig-like and transmembrane domains 1"/>
    <property type="match status" value="1"/>
</dbReference>
<keyword evidence="14" id="KW-0844">Vision</keyword>
<reference evidence="27" key="3">
    <citation type="submission" date="2025-09" db="UniProtKB">
        <authorList>
            <consortium name="Ensembl"/>
        </authorList>
    </citation>
    <scope>IDENTIFICATION</scope>
</reference>
<dbReference type="FunFam" id="3.80.10.10:FF:000058">
    <property type="entry name" value="immunoglobulin superfamily containing leucine-rich repeat protein 2"/>
    <property type="match status" value="1"/>
</dbReference>
<dbReference type="InterPro" id="IPR036116">
    <property type="entry name" value="FN3_sf"/>
</dbReference>
<feature type="chain" id="PRO_5025635677" description="Leucine-rich repeat, immunoglobulin-like domain and transmembrane domain-containing protein 1" evidence="24">
    <location>
        <begin position="26"/>
        <end position="653"/>
    </location>
</feature>
<keyword evidence="28" id="KW-1185">Reference proteome</keyword>
<dbReference type="InterPro" id="IPR000483">
    <property type="entry name" value="Cys-rich_flank_reg_C"/>
</dbReference>
<evidence type="ECO:0000256" key="6">
    <source>
        <dbReference type="ARBA" id="ARBA00022729"/>
    </source>
</evidence>
<dbReference type="Gene3D" id="3.80.10.10">
    <property type="entry name" value="Ribonuclease Inhibitor"/>
    <property type="match status" value="1"/>
</dbReference>
<dbReference type="FunCoup" id="A0A672J718">
    <property type="interactions" value="890"/>
</dbReference>
<evidence type="ECO:0000256" key="18">
    <source>
        <dbReference type="ARBA" id="ARBA00068065"/>
    </source>
</evidence>
<dbReference type="GO" id="GO:0007601">
    <property type="term" value="P:visual perception"/>
    <property type="evidence" value="ECO:0007669"/>
    <property type="project" value="UniProtKB-KW"/>
</dbReference>
<dbReference type="SUPFAM" id="SSF52058">
    <property type="entry name" value="L domain-like"/>
    <property type="match status" value="1"/>
</dbReference>
<feature type="transmembrane region" description="Helical" evidence="23">
    <location>
        <begin position="554"/>
        <end position="579"/>
    </location>
</feature>
<evidence type="ECO:0000256" key="11">
    <source>
        <dbReference type="ARBA" id="ARBA00023157"/>
    </source>
</evidence>
<evidence type="ECO:0000256" key="10">
    <source>
        <dbReference type="ARBA" id="ARBA00023136"/>
    </source>
</evidence>
<keyword evidence="15" id="KW-0393">Immunoglobulin domain</keyword>
<keyword evidence="3" id="KW-0716">Sensory transduction</keyword>
<evidence type="ECO:0000256" key="20">
    <source>
        <dbReference type="ARBA" id="ARBA00079569"/>
    </source>
</evidence>
<name>A0A672J718_SALFA</name>
<comment type="subcellular location">
    <subcellularLocation>
        <location evidence="1">Cell projection</location>
        <location evidence="1">Dendrite</location>
    </subcellularLocation>
    <subcellularLocation>
        <location evidence="16">Endomembrane system</location>
        <topology evidence="16">Single-pass type I membrane protein</topology>
    </subcellularLocation>
    <subcellularLocation>
        <location evidence="2">Endoplasmic reticulum membrane</location>
        <topology evidence="2">Single-pass membrane protein</topology>
    </subcellularLocation>
</comment>
<keyword evidence="12" id="KW-0325">Glycoprotein</keyword>
<evidence type="ECO:0000256" key="23">
    <source>
        <dbReference type="SAM" id="Phobius"/>
    </source>
</evidence>
<dbReference type="InterPro" id="IPR013783">
    <property type="entry name" value="Ig-like_fold"/>
</dbReference>
<dbReference type="CDD" id="cd00063">
    <property type="entry name" value="FN3"/>
    <property type="match status" value="1"/>
</dbReference>
<keyword evidence="13" id="KW-0966">Cell projection</keyword>
<organism evidence="27 28">
    <name type="scientific">Salarias fasciatus</name>
    <name type="common">Jewelled blenny</name>
    <name type="synonym">Blennius fasciatus</name>
    <dbReference type="NCBI Taxonomy" id="181472"/>
    <lineage>
        <taxon>Eukaryota</taxon>
        <taxon>Metazoa</taxon>
        <taxon>Chordata</taxon>
        <taxon>Craniata</taxon>
        <taxon>Vertebrata</taxon>
        <taxon>Euteleostomi</taxon>
        <taxon>Actinopterygii</taxon>
        <taxon>Neopterygii</taxon>
        <taxon>Teleostei</taxon>
        <taxon>Neoteleostei</taxon>
        <taxon>Acanthomorphata</taxon>
        <taxon>Ovalentaria</taxon>
        <taxon>Blenniimorphae</taxon>
        <taxon>Blenniiformes</taxon>
        <taxon>Blennioidei</taxon>
        <taxon>Blenniidae</taxon>
        <taxon>Salariinae</taxon>
        <taxon>Salarias</taxon>
    </lineage>
</organism>
<dbReference type="InterPro" id="IPR007110">
    <property type="entry name" value="Ig-like_dom"/>
</dbReference>
<evidence type="ECO:0000256" key="15">
    <source>
        <dbReference type="ARBA" id="ARBA00023319"/>
    </source>
</evidence>
<evidence type="ECO:0000256" key="22">
    <source>
        <dbReference type="SAM" id="MobiDB-lite"/>
    </source>
</evidence>